<dbReference type="EMBL" id="CAVNYO010000166">
    <property type="protein sequence ID" value="CAK5270424.1"/>
    <property type="molecule type" value="Genomic_DNA"/>
</dbReference>
<feature type="non-terminal residue" evidence="1">
    <location>
        <position position="210"/>
    </location>
</feature>
<proteinExistence type="predicted"/>
<protein>
    <submittedName>
        <fullName evidence="1">Uncharacterized protein</fullName>
    </submittedName>
</protein>
<organism evidence="1 2">
    <name type="scientific">Mycena citricolor</name>
    <dbReference type="NCBI Taxonomy" id="2018698"/>
    <lineage>
        <taxon>Eukaryota</taxon>
        <taxon>Fungi</taxon>
        <taxon>Dikarya</taxon>
        <taxon>Basidiomycota</taxon>
        <taxon>Agaricomycotina</taxon>
        <taxon>Agaricomycetes</taxon>
        <taxon>Agaricomycetidae</taxon>
        <taxon>Agaricales</taxon>
        <taxon>Marasmiineae</taxon>
        <taxon>Mycenaceae</taxon>
        <taxon>Mycena</taxon>
    </lineage>
</organism>
<gene>
    <name evidence="1" type="ORF">MYCIT1_LOCUS14826</name>
</gene>
<dbReference type="AlphaFoldDB" id="A0AAD2H920"/>
<dbReference type="Proteomes" id="UP001295794">
    <property type="component" value="Unassembled WGS sequence"/>
</dbReference>
<name>A0AAD2H920_9AGAR</name>
<evidence type="ECO:0000313" key="2">
    <source>
        <dbReference type="Proteomes" id="UP001295794"/>
    </source>
</evidence>
<reference evidence="1" key="1">
    <citation type="submission" date="2023-11" db="EMBL/GenBank/DDBJ databases">
        <authorList>
            <person name="De Vega J J."/>
            <person name="De Vega J J."/>
        </authorList>
    </citation>
    <scope>NUCLEOTIDE SEQUENCE</scope>
</reference>
<comment type="caution">
    <text evidence="1">The sequence shown here is derived from an EMBL/GenBank/DDBJ whole genome shotgun (WGS) entry which is preliminary data.</text>
</comment>
<keyword evidence="2" id="KW-1185">Reference proteome</keyword>
<evidence type="ECO:0000313" key="1">
    <source>
        <dbReference type="EMBL" id="CAK5270424.1"/>
    </source>
</evidence>
<sequence length="210" mass="22504">GPLDGVLRVGLIEADRSQVRSVLKSLIAHVLSTSSAMSTSGRPISGIPYDPIMDPLVPPPPTGDPFAPLPQKSRNVHTCRNVGTAFNESPSGGRMSLESLRDHSANSHHRSLETPLEARPADSRLALIAAPGRQQAFSAHCNGALHPIPTLVSGQAFRRKSDCGRGLAHRLACRIARHHMGDAVAAGRAGIRPRPTWLLLRATVARHINY</sequence>
<accession>A0AAD2H920</accession>